<evidence type="ECO:0000313" key="3">
    <source>
        <dbReference type="Proteomes" id="UP000245137"/>
    </source>
</evidence>
<sequence>MERRQFVTAIGALAAATAATGTLAAEDHAHHHSAAKYKALFESSTKCVAAGEECLRHCFEMLAANDASMGACTKSTFDVVAACKAMASLAGTSSTLTPAFAKAVGEACLACKKECDKFPNIVECKACGDACKACADECQKVAA</sequence>
<feature type="chain" id="PRO_5015787856" description="Four-helix bundle copper-binding protein" evidence="1">
    <location>
        <begin position="25"/>
        <end position="143"/>
    </location>
</feature>
<dbReference type="Gene3D" id="1.20.1270.360">
    <property type="match status" value="1"/>
</dbReference>
<feature type="signal peptide" evidence="1">
    <location>
        <begin position="1"/>
        <end position="24"/>
    </location>
</feature>
<proteinExistence type="predicted"/>
<dbReference type="NCBIfam" id="TIGR04401">
    <property type="entry name" value="TAT_Cys_rich"/>
    <property type="match status" value="1"/>
</dbReference>
<accession>A0A2U1SW59</accession>
<comment type="caution">
    <text evidence="2">The sequence shown here is derived from an EMBL/GenBank/DDBJ whole genome shotgun (WGS) entry which is preliminary data.</text>
</comment>
<dbReference type="InterPro" id="IPR030913">
    <property type="entry name" value="Csp1_Cys_rich"/>
</dbReference>
<dbReference type="AlphaFoldDB" id="A0A2U1SW59"/>
<dbReference type="PANTHER" id="PTHR37310:SF1">
    <property type="entry name" value="CYTOPLASMIC PROTEIN"/>
    <property type="match status" value="1"/>
</dbReference>
<keyword evidence="1" id="KW-0732">Signal</keyword>
<evidence type="ECO:0008006" key="4">
    <source>
        <dbReference type="Google" id="ProtNLM"/>
    </source>
</evidence>
<dbReference type="Proteomes" id="UP000245137">
    <property type="component" value="Unassembled WGS sequence"/>
</dbReference>
<dbReference type="InterPro" id="IPR005560">
    <property type="entry name" value="Csp_YhjQ"/>
</dbReference>
<evidence type="ECO:0000313" key="2">
    <source>
        <dbReference type="EMBL" id="PWB95813.1"/>
    </source>
</evidence>
<organism evidence="2 3">
    <name type="scientific">Methylosinus sporium</name>
    <dbReference type="NCBI Taxonomy" id="428"/>
    <lineage>
        <taxon>Bacteria</taxon>
        <taxon>Pseudomonadati</taxon>
        <taxon>Pseudomonadota</taxon>
        <taxon>Alphaproteobacteria</taxon>
        <taxon>Hyphomicrobiales</taxon>
        <taxon>Methylocystaceae</taxon>
        <taxon>Methylosinus</taxon>
    </lineage>
</organism>
<dbReference type="EMBL" id="PUIV01000001">
    <property type="protein sequence ID" value="PWB95813.1"/>
    <property type="molecule type" value="Genomic_DNA"/>
</dbReference>
<protein>
    <recommendedName>
        <fullName evidence="4">Four-helix bundle copper-binding protein</fullName>
    </recommendedName>
</protein>
<dbReference type="Pfam" id="PF03860">
    <property type="entry name" value="Csp"/>
    <property type="match status" value="1"/>
</dbReference>
<gene>
    <name evidence="2" type="ORF">C5689_01560</name>
</gene>
<dbReference type="OrthoDB" id="7997481at2"/>
<dbReference type="RefSeq" id="WP_108915486.1">
    <property type="nucleotide sequence ID" value="NZ_BGJY01000001.1"/>
</dbReference>
<evidence type="ECO:0000256" key="1">
    <source>
        <dbReference type="SAM" id="SignalP"/>
    </source>
</evidence>
<dbReference type="PANTHER" id="PTHR37310">
    <property type="entry name" value="CYTOPLASMIC PROTEIN-RELATED"/>
    <property type="match status" value="1"/>
</dbReference>
<name>A0A2U1SW59_METSR</name>
<keyword evidence="3" id="KW-1185">Reference proteome</keyword>
<reference evidence="2 3" key="1">
    <citation type="journal article" date="2018" name="Appl. Microbiol. Biotechnol.">
        <title>Co-cultivation of the strictly anaerobic methanogen Methanosarcina barkeri with aerobic methanotrophs in an oxygen-limited membrane bioreactor.</title>
        <authorList>
            <person name="In 't Zandt M.H."/>
            <person name="van den Bosch T.J.M."/>
            <person name="Rijkers R."/>
            <person name="van Kessel M.A.H.J."/>
            <person name="Jetten M.S.M."/>
            <person name="Welte C.U."/>
        </authorList>
    </citation>
    <scope>NUCLEOTIDE SEQUENCE [LARGE SCALE GENOMIC DNA]</scope>
    <source>
        <strain evidence="2 3">DSM 17706</strain>
    </source>
</reference>